<accession>A0AA35PIQ0</accession>
<dbReference type="SMART" id="SM00325">
    <property type="entry name" value="RhoGEF"/>
    <property type="match status" value="1"/>
</dbReference>
<dbReference type="Pfam" id="PF00621">
    <property type="entry name" value="RhoGEF"/>
    <property type="match status" value="1"/>
</dbReference>
<feature type="compositionally biased region" description="Low complexity" evidence="1">
    <location>
        <begin position="311"/>
        <end position="328"/>
    </location>
</feature>
<sequence length="2002" mass="226746">MGLAGGAASILRTKGLPPPRNQEQLSGARGLRRPFISPPLAPQPPALLARLLLTRMGRPLPGCKWSPSGQALLAGGGWWRLSCLVFITSASTDLENSESLDIYIQNTLSSLYPPFEATAATVLWQLFSIVEKFYHGDGLRCLIDFLVPAKRVLQCIQRETCSNYTGLIFYHEGWPLCIHEKIIVQLASLHKARLKPGDFYFQIVPVRKQSVNLVLKCLSRHGQGMEELVVPETMYGYIFTIEFLENVNSKLNGCPLQSCLLTTGPAIYRTPWKNIVNPIFVPTAETILQTYSKSSLLEKLISGSPDAKAMTQTMESSSSHESSTSNDTCSTVIEVPLAGNCGNQGDDDSDLCHGPGSKAEIQTPAPQAEHGTVDEANPRALSVAEQATKEPKMTSELTPDLFKDSATPPLVKRNGPKSISFSTDLSSPCQRGRDSLYFETKRLFRKSYIEALQNPMSLGSSSEESIAEDEPSEHVMGQVENECRVTGKTCENNVWQESCWSERISKQEETRQTVRFGNRSQASEKWTVPHETACSRSGSRRSRSLDRTHKSSQSEDYKSRVPSDGVFSENPPKIINGHSPRSERLESHIQEFIATKSKEDEVFSPDLGDSRIDFRDCESTVNSPPLLHCSENQLLSANTGDPRRLLSHQLLEVNQELLQSGVISLCGNRDRGGRAVVQVCMSNSAWLSEPLRVHELTQLLVYFHSIPRKDARSLGLLILVDARKSQNVAVLFKAFTALQNAVPHSIHSVLILTDKESAFKPDKEVAFQCEVLTSLKALHRFIDCTQLTAEFDGTFPYSHNDWICFRRKLEPFITNCKEALVFLQYSLCSLSNIQTPSTAQEVDDLMNKHKTMMKLVLEDKLLVTLRLEGGTVLARLRKEEFCNTEDYRDAMETITKLYNRVDEEVHRLVLLSNKCLQQLENLLAMRKFEEGCEQIKVWFENEREQYIGPLDQEHLSVENVKRKQEQFLVFSEKAIQYSQKGLQLIKENSSLKSEEEFQAFSRYLSNITIQTEKRRCELEKLLKLYDFYEKASKWMVHCNEFLEKLSVEAKYSQPAVQSLQSYHQEATKFSAENFQKVSDVIIALGNKEELKQWNILWLKCQQTRHHLEEVFSEAIKGTSEEGSSSTLREIGQRDGHNLGSKSATQQSQSSRFCSSTLNNVHDSKSLGPFQGSSPSEGVPSFLHQEGAAQNTDPFSSSVKPLVSQTLTPLLGRFQRTSRVSEDLDNISTCCSEPIQTPSTRHRRHPLKKIMKKTQSFELTRHESNHSELHHHGYTGVYIRGLEVASNVAAEKRNTQHSSIKSPLVCRNRSLSSPSRIHHAEDEEEKKRGGSKVNHIMDEMIRTEREYVRSLGYIINSYFPEMERIDLPQDLRGKRNIIFGNLEKLYDFHCLYFLKELEHCTDFPLRVSHSFLRHEEQFGMYALYSKNKPQSDALLISHGNTFFKNKQQELGDKMNLASYLLKPIQRMSKYALLLKDLIKECSAAQEQELSALRAAEEMVKFQLRHGNDLLAMDAIRGCDVNLKEQGQLRCQDEFIVCCGRKKYLRHVFLFEDLILFSKTKKIDGGYDIYMYKQSFKTAEIGMTENVGDSGLRFEIWFRRRRKSQDTYILQANSVETKIGWTNLIGKILWRQALRNRELRMQEMVSMGIGNKPFMDIKPSDAAISDRAIDYIMKRAESRSRASIAVSSFDHSTPFKRPHSTISNSSTSSSSSQSSSSILGSLNLHIYSAPSHPGLVGPPFYHWSYDVRACIEEDELEQDIGSQPSMRTAYVGKEFDLHFVMADGQKSQDPPLKTPLKVLDVSNCSLNHVDMAYLANSLHSGSLEVLDISGHDVADLYPSTFFKLLNRSSHTLKSLVLEECNIQDTHINMLILGLVPCRKLEELKFLGNPLSSRALKCLFNIFIDFPRLRYIEFPVPRDCYANDISYPIGEADLSKFDHQKYERIAEELNMILLQAKREDIKASTPIFGGYDAAIQETGNELGATLLKSFRDALESFNKALQEMN</sequence>
<protein>
    <submittedName>
        <fullName evidence="4">Pleckstrin homology domain-containing family G member 4B isoform X1</fullName>
    </submittedName>
</protein>
<name>A0AA35PIQ0_9SAUR</name>
<dbReference type="InterPro" id="IPR055251">
    <property type="entry name" value="SOS1_NGEF_PH"/>
</dbReference>
<reference evidence="4" key="1">
    <citation type="submission" date="2022-12" db="EMBL/GenBank/DDBJ databases">
        <authorList>
            <person name="Alioto T."/>
            <person name="Alioto T."/>
            <person name="Gomez Garrido J."/>
        </authorList>
    </citation>
    <scope>NUCLEOTIDE SEQUENCE</scope>
</reference>
<feature type="compositionally biased region" description="Low complexity" evidence="1">
    <location>
        <begin position="1698"/>
        <end position="1712"/>
    </location>
</feature>
<dbReference type="EMBL" id="OX395138">
    <property type="protein sequence ID" value="CAI5789594.1"/>
    <property type="molecule type" value="Genomic_DNA"/>
</dbReference>
<dbReference type="Pfam" id="PF22697">
    <property type="entry name" value="SOS1_NGEF_PH"/>
    <property type="match status" value="1"/>
</dbReference>
<evidence type="ECO:0000313" key="4">
    <source>
        <dbReference type="EMBL" id="CAI5789594.1"/>
    </source>
</evidence>
<feature type="region of interest" description="Disordered" evidence="1">
    <location>
        <begin position="456"/>
        <end position="475"/>
    </location>
</feature>
<dbReference type="PROSITE" id="PS50010">
    <property type="entry name" value="DH_2"/>
    <property type="match status" value="1"/>
</dbReference>
<dbReference type="GO" id="GO:0005085">
    <property type="term" value="F:guanyl-nucleotide exchange factor activity"/>
    <property type="evidence" value="ECO:0007669"/>
    <property type="project" value="InterPro"/>
</dbReference>
<keyword evidence="5" id="KW-1185">Reference proteome</keyword>
<dbReference type="Gene3D" id="3.80.10.10">
    <property type="entry name" value="Ribonuclease Inhibitor"/>
    <property type="match status" value="1"/>
</dbReference>
<dbReference type="SUPFAM" id="SSF52087">
    <property type="entry name" value="CRAL/TRIO domain"/>
    <property type="match status" value="1"/>
</dbReference>
<feature type="region of interest" description="Disordered" evidence="1">
    <location>
        <begin position="346"/>
        <end position="426"/>
    </location>
</feature>
<dbReference type="PANTHER" id="PTHR45845:SF1">
    <property type="entry name" value="PLECKSTRIN HOMOLOGY AND RHOGEF DOMAIN CONTAINING G4B"/>
    <property type="match status" value="1"/>
</dbReference>
<gene>
    <name evidence="4" type="ORF">PODLI_1B043088</name>
</gene>
<feature type="compositionally biased region" description="Basic and acidic residues" evidence="1">
    <location>
        <begin position="1317"/>
        <end position="1327"/>
    </location>
</feature>
<evidence type="ECO:0000256" key="1">
    <source>
        <dbReference type="SAM" id="MobiDB-lite"/>
    </source>
</evidence>
<dbReference type="PROSITE" id="PS50003">
    <property type="entry name" value="PH_DOMAIN"/>
    <property type="match status" value="1"/>
</dbReference>
<dbReference type="SMART" id="SM00233">
    <property type="entry name" value="PH"/>
    <property type="match status" value="1"/>
</dbReference>
<feature type="domain" description="PH" evidence="2">
    <location>
        <begin position="1520"/>
        <end position="1628"/>
    </location>
</feature>
<evidence type="ECO:0000313" key="5">
    <source>
        <dbReference type="Proteomes" id="UP001178461"/>
    </source>
</evidence>
<dbReference type="InterPro" id="IPR052231">
    <property type="entry name" value="Rho_GEF_signaling-related"/>
</dbReference>
<organism evidence="4 5">
    <name type="scientific">Podarcis lilfordi</name>
    <name type="common">Lilford's wall lizard</name>
    <dbReference type="NCBI Taxonomy" id="74358"/>
    <lineage>
        <taxon>Eukaryota</taxon>
        <taxon>Metazoa</taxon>
        <taxon>Chordata</taxon>
        <taxon>Craniata</taxon>
        <taxon>Vertebrata</taxon>
        <taxon>Euteleostomi</taxon>
        <taxon>Lepidosauria</taxon>
        <taxon>Squamata</taxon>
        <taxon>Bifurcata</taxon>
        <taxon>Unidentata</taxon>
        <taxon>Episquamata</taxon>
        <taxon>Laterata</taxon>
        <taxon>Lacertibaenia</taxon>
        <taxon>Lacertidae</taxon>
        <taxon>Podarcis</taxon>
    </lineage>
</organism>
<proteinExistence type="predicted"/>
<feature type="domain" description="DH" evidence="3">
    <location>
        <begin position="1331"/>
        <end position="1508"/>
    </location>
</feature>
<dbReference type="Gene3D" id="1.20.900.10">
    <property type="entry name" value="Dbl homology (DH) domain"/>
    <property type="match status" value="1"/>
</dbReference>
<dbReference type="PANTHER" id="PTHR45845">
    <property type="entry name" value="RHO GUANINE NUCLEOTIDE EXCHANGE FACTOR-RELATED"/>
    <property type="match status" value="1"/>
</dbReference>
<dbReference type="InterPro" id="IPR001849">
    <property type="entry name" value="PH_domain"/>
</dbReference>
<dbReference type="Gene3D" id="2.30.29.30">
    <property type="entry name" value="Pleckstrin-homology domain (PH domain)/Phosphotyrosine-binding domain (PTB)"/>
    <property type="match status" value="1"/>
</dbReference>
<dbReference type="SUPFAM" id="SSF50729">
    <property type="entry name" value="PH domain-like"/>
    <property type="match status" value="1"/>
</dbReference>
<dbReference type="InterPro" id="IPR000219">
    <property type="entry name" value="DH_dom"/>
</dbReference>
<feature type="region of interest" description="Disordered" evidence="1">
    <location>
        <begin position="1309"/>
        <end position="1330"/>
    </location>
</feature>
<dbReference type="InterPro" id="IPR011993">
    <property type="entry name" value="PH-like_dom_sf"/>
</dbReference>
<dbReference type="Proteomes" id="UP001178461">
    <property type="component" value="Chromosome 13"/>
</dbReference>
<dbReference type="CDD" id="cd13242">
    <property type="entry name" value="PH_puratrophin-1"/>
    <property type="match status" value="1"/>
</dbReference>
<feature type="compositionally biased region" description="Basic and acidic residues" evidence="1">
    <location>
        <begin position="543"/>
        <end position="561"/>
    </location>
</feature>
<feature type="region of interest" description="Disordered" evidence="1">
    <location>
        <begin position="510"/>
        <end position="582"/>
    </location>
</feature>
<feature type="compositionally biased region" description="Polar residues" evidence="1">
    <location>
        <begin position="1139"/>
        <end position="1154"/>
    </location>
</feature>
<dbReference type="SUPFAM" id="SSF48065">
    <property type="entry name" value="DBL homology domain (DH-domain)"/>
    <property type="match status" value="1"/>
</dbReference>
<evidence type="ECO:0000259" key="3">
    <source>
        <dbReference type="PROSITE" id="PS50010"/>
    </source>
</evidence>
<feature type="region of interest" description="Disordered" evidence="1">
    <location>
        <begin position="1118"/>
        <end position="1154"/>
    </location>
</feature>
<dbReference type="InterPro" id="IPR032675">
    <property type="entry name" value="LRR_dom_sf"/>
</dbReference>
<dbReference type="Gene3D" id="1.20.58.60">
    <property type="match status" value="1"/>
</dbReference>
<feature type="compositionally biased region" description="Polar residues" evidence="1">
    <location>
        <begin position="513"/>
        <end position="524"/>
    </location>
</feature>
<dbReference type="CDD" id="cd00160">
    <property type="entry name" value="RhoGEF"/>
    <property type="match status" value="1"/>
</dbReference>
<dbReference type="InterPro" id="IPR035899">
    <property type="entry name" value="DBL_dom_sf"/>
</dbReference>
<feature type="region of interest" description="Disordered" evidence="1">
    <location>
        <begin position="307"/>
        <end position="328"/>
    </location>
</feature>
<dbReference type="SUPFAM" id="SSF52047">
    <property type="entry name" value="RNI-like"/>
    <property type="match status" value="1"/>
</dbReference>
<dbReference type="InterPro" id="IPR036865">
    <property type="entry name" value="CRAL-TRIO_dom_sf"/>
</dbReference>
<evidence type="ECO:0000259" key="2">
    <source>
        <dbReference type="PROSITE" id="PS50003"/>
    </source>
</evidence>
<feature type="compositionally biased region" description="Polar residues" evidence="1">
    <location>
        <begin position="417"/>
        <end position="426"/>
    </location>
</feature>
<feature type="region of interest" description="Disordered" evidence="1">
    <location>
        <begin position="1688"/>
        <end position="1712"/>
    </location>
</feature>
<feature type="region of interest" description="Disordered" evidence="1">
    <location>
        <begin position="1"/>
        <end position="27"/>
    </location>
</feature>